<dbReference type="Pfam" id="PF02699">
    <property type="entry name" value="YajC"/>
    <property type="match status" value="1"/>
</dbReference>
<dbReference type="PANTHER" id="PTHR33909:SF1">
    <property type="entry name" value="SEC TRANSLOCON ACCESSORY COMPLEX SUBUNIT YAJC"/>
    <property type="match status" value="1"/>
</dbReference>
<evidence type="ECO:0000256" key="4">
    <source>
        <dbReference type="ARBA" id="ARBA00011718"/>
    </source>
</evidence>
<evidence type="ECO:0000256" key="8">
    <source>
        <dbReference type="ARBA" id="ARBA00022692"/>
    </source>
</evidence>
<comment type="subcellular location">
    <subcellularLocation>
        <location evidence="2">Cell membrane</location>
        <topology evidence="2">Single-pass membrane protein</topology>
    </subcellularLocation>
</comment>
<evidence type="ECO:0000256" key="7">
    <source>
        <dbReference type="ARBA" id="ARBA00022475"/>
    </source>
</evidence>
<evidence type="ECO:0000256" key="12">
    <source>
        <dbReference type="ARBA" id="ARBA00023136"/>
    </source>
</evidence>
<evidence type="ECO:0000256" key="3">
    <source>
        <dbReference type="ARBA" id="ARBA00006742"/>
    </source>
</evidence>
<evidence type="ECO:0000256" key="14">
    <source>
        <dbReference type="SAM" id="Phobius"/>
    </source>
</evidence>
<keyword evidence="9" id="KW-0653">Protein transport</keyword>
<feature type="transmembrane region" description="Helical" evidence="14">
    <location>
        <begin position="6"/>
        <end position="28"/>
    </location>
</feature>
<evidence type="ECO:0000256" key="10">
    <source>
        <dbReference type="ARBA" id="ARBA00022989"/>
    </source>
</evidence>
<keyword evidence="6" id="KW-0813">Transport</keyword>
<keyword evidence="11" id="KW-0811">Translocation</keyword>
<organism evidence="15 16">
    <name type="scientific">Candidatus Hydrogenosomobacter endosymbioticus</name>
    <dbReference type="NCBI Taxonomy" id="2558174"/>
    <lineage>
        <taxon>Bacteria</taxon>
        <taxon>Pseudomonadati</taxon>
        <taxon>Pseudomonadota</taxon>
        <taxon>Alphaproteobacteria</taxon>
        <taxon>Holosporales</taxon>
        <taxon>Holosporaceae</taxon>
        <taxon>Candidatus Hydrogenosomobacter</taxon>
    </lineage>
</organism>
<comment type="subunit">
    <text evidence="4">Part of the SecDF-YidC-YajC translocase complex. The SecDF-YidC-YajC translocase forms a supercomplex with SecYEG, called the holo-translocon (HTL).</text>
</comment>
<evidence type="ECO:0000256" key="1">
    <source>
        <dbReference type="ARBA" id="ARBA00002061"/>
    </source>
</evidence>
<dbReference type="PRINTS" id="PR01853">
    <property type="entry name" value="YAJCTRNLCASE"/>
</dbReference>
<name>A0ABM7V8A1_9PROT</name>
<dbReference type="PANTHER" id="PTHR33909">
    <property type="entry name" value="SEC TRANSLOCON ACCESSORY COMPLEX SUBUNIT YAJC"/>
    <property type="match status" value="1"/>
</dbReference>
<keyword evidence="8 14" id="KW-0812">Transmembrane</keyword>
<sequence>MNEGIIEIIARVAPFLMIGAVFYFLIFLPQQKKMKKHKEMNESLKKGDKVVTNSGIVGIFEKAADGYASITVAEGVVIQVVNSSIADVLKGDKAAEKVAKFKQQNEDSDSGVSKKTATKKASKK</sequence>
<keyword evidence="12 14" id="KW-0472">Membrane</keyword>
<evidence type="ECO:0000256" key="9">
    <source>
        <dbReference type="ARBA" id="ARBA00022927"/>
    </source>
</evidence>
<evidence type="ECO:0000313" key="16">
    <source>
        <dbReference type="Proteomes" id="UP001320209"/>
    </source>
</evidence>
<evidence type="ECO:0000256" key="13">
    <source>
        <dbReference type="SAM" id="MobiDB-lite"/>
    </source>
</evidence>
<dbReference type="SMART" id="SM01323">
    <property type="entry name" value="YajC"/>
    <property type="match status" value="1"/>
</dbReference>
<evidence type="ECO:0000256" key="2">
    <source>
        <dbReference type="ARBA" id="ARBA00004162"/>
    </source>
</evidence>
<evidence type="ECO:0000256" key="11">
    <source>
        <dbReference type="ARBA" id="ARBA00023010"/>
    </source>
</evidence>
<dbReference type="EMBL" id="AP025225">
    <property type="protein sequence ID" value="BDB95968.1"/>
    <property type="molecule type" value="Genomic_DNA"/>
</dbReference>
<evidence type="ECO:0000256" key="5">
    <source>
        <dbReference type="ARBA" id="ARBA00014962"/>
    </source>
</evidence>
<dbReference type="NCBIfam" id="TIGR00739">
    <property type="entry name" value="yajC"/>
    <property type="match status" value="1"/>
</dbReference>
<dbReference type="Proteomes" id="UP001320209">
    <property type="component" value="Chromosome"/>
</dbReference>
<keyword evidence="7" id="KW-1003">Cell membrane</keyword>
<proteinExistence type="inferred from homology"/>
<accession>A0ABM7V8A1</accession>
<evidence type="ECO:0000256" key="6">
    <source>
        <dbReference type="ARBA" id="ARBA00022448"/>
    </source>
</evidence>
<protein>
    <recommendedName>
        <fullName evidence="5">Sec translocon accessory complex subunit YajC</fullName>
    </recommendedName>
</protein>
<evidence type="ECO:0000313" key="15">
    <source>
        <dbReference type="EMBL" id="BDB95968.1"/>
    </source>
</evidence>
<comment type="similarity">
    <text evidence="3">Belongs to the YajC family.</text>
</comment>
<comment type="function">
    <text evidence="1">The SecYEG-SecDF-YajC-YidC holo-translocon (HTL) protein secretase/insertase is a supercomplex required for protein secretion, insertion of proteins into membranes, and assembly of membrane protein complexes. While the SecYEG complex is essential for assembly of a number of proteins and complexes, the SecDF-YajC-YidC subcomplex facilitates these functions.</text>
</comment>
<keyword evidence="16" id="KW-1185">Reference proteome</keyword>
<gene>
    <name evidence="15" type="ORF">HYD_1010</name>
</gene>
<keyword evidence="10 14" id="KW-1133">Transmembrane helix</keyword>
<dbReference type="InterPro" id="IPR003849">
    <property type="entry name" value="Preprotein_translocase_YajC"/>
</dbReference>
<feature type="region of interest" description="Disordered" evidence="13">
    <location>
        <begin position="104"/>
        <end position="124"/>
    </location>
</feature>
<reference evidence="15" key="1">
    <citation type="submission" date="2021-10" db="EMBL/GenBank/DDBJ databases">
        <title>Genome Sequence of The Candidatus Hydrogeosomobacter endosymbioticus, an Intracellular Bacterial Symbiont of the Anaerobic Ciliate GW7.</title>
        <authorList>
            <person name="Shiohama Y."/>
            <person name="Shinzato N."/>
        </authorList>
    </citation>
    <scope>NUCLEOTIDE SEQUENCE [LARGE SCALE GENOMIC DNA]</scope>
    <source>
        <strain evidence="15">200920</strain>
    </source>
</reference>
<dbReference type="RefSeq" id="WP_236865242.1">
    <property type="nucleotide sequence ID" value="NZ_AP025225.1"/>
</dbReference>